<keyword evidence="2" id="KW-1003">Cell membrane</keyword>
<evidence type="ECO:0000256" key="4">
    <source>
        <dbReference type="ARBA" id="ARBA00022723"/>
    </source>
</evidence>
<dbReference type="PANTHER" id="PTHR35457">
    <property type="entry name" value="HEME A SYNTHASE"/>
    <property type="match status" value="1"/>
</dbReference>
<evidence type="ECO:0000256" key="12">
    <source>
        <dbReference type="SAM" id="Phobius"/>
    </source>
</evidence>
<keyword evidence="9 12" id="KW-0472">Membrane</keyword>
<evidence type="ECO:0000256" key="5">
    <source>
        <dbReference type="ARBA" id="ARBA00022989"/>
    </source>
</evidence>
<keyword evidence="4" id="KW-0479">Metal-binding</keyword>
<dbReference type="OrthoDB" id="1447144at2"/>
<feature type="transmembrane region" description="Helical" evidence="12">
    <location>
        <begin position="12"/>
        <end position="31"/>
    </location>
</feature>
<dbReference type="InterPro" id="IPR003780">
    <property type="entry name" value="COX15/CtaA_fam"/>
</dbReference>
<evidence type="ECO:0000313" key="13">
    <source>
        <dbReference type="EMBL" id="PPC76324.1"/>
    </source>
</evidence>
<evidence type="ECO:0000313" key="14">
    <source>
        <dbReference type="Proteomes" id="UP000238196"/>
    </source>
</evidence>
<dbReference type="PANTHER" id="PTHR35457:SF1">
    <property type="entry name" value="HEME A SYNTHASE"/>
    <property type="match status" value="1"/>
</dbReference>
<proteinExistence type="predicted"/>
<dbReference type="AlphaFoldDB" id="A0A2S5KNA9"/>
<keyword evidence="8" id="KW-0350">Heme biosynthesis</keyword>
<dbReference type="GO" id="GO:0006784">
    <property type="term" value="P:heme A biosynthetic process"/>
    <property type="evidence" value="ECO:0007669"/>
    <property type="project" value="InterPro"/>
</dbReference>
<comment type="pathway">
    <text evidence="11">Porphyrin-containing compound metabolism.</text>
</comment>
<protein>
    <submittedName>
        <fullName evidence="13">Cytochrome B</fullName>
    </submittedName>
</protein>
<feature type="transmembrane region" description="Helical" evidence="12">
    <location>
        <begin position="291"/>
        <end position="314"/>
    </location>
</feature>
<keyword evidence="5 12" id="KW-1133">Transmembrane helix</keyword>
<feature type="transmembrane region" description="Helical" evidence="12">
    <location>
        <begin position="137"/>
        <end position="157"/>
    </location>
</feature>
<keyword evidence="10" id="KW-1015">Disulfide bond</keyword>
<accession>A0A2S5KNA9</accession>
<evidence type="ECO:0000256" key="10">
    <source>
        <dbReference type="ARBA" id="ARBA00023157"/>
    </source>
</evidence>
<evidence type="ECO:0000256" key="2">
    <source>
        <dbReference type="ARBA" id="ARBA00022475"/>
    </source>
</evidence>
<keyword evidence="3 12" id="KW-0812">Transmembrane</keyword>
<comment type="caution">
    <text evidence="13">The sequence shown here is derived from an EMBL/GenBank/DDBJ whole genome shotgun (WGS) entry which is preliminary data.</text>
</comment>
<evidence type="ECO:0000256" key="9">
    <source>
        <dbReference type="ARBA" id="ARBA00023136"/>
    </source>
</evidence>
<evidence type="ECO:0000256" key="8">
    <source>
        <dbReference type="ARBA" id="ARBA00023133"/>
    </source>
</evidence>
<feature type="transmembrane region" description="Helical" evidence="12">
    <location>
        <begin position="263"/>
        <end position="284"/>
    </location>
</feature>
<evidence type="ECO:0000256" key="7">
    <source>
        <dbReference type="ARBA" id="ARBA00023004"/>
    </source>
</evidence>
<feature type="transmembrane region" description="Helical" evidence="12">
    <location>
        <begin position="190"/>
        <end position="208"/>
    </location>
</feature>
<reference evidence="13 14" key="1">
    <citation type="submission" date="2018-02" db="EMBL/GenBank/DDBJ databases">
        <title>novel marine gammaproteobacteria from coastal saline agro ecosystem.</title>
        <authorList>
            <person name="Krishnan R."/>
            <person name="Ramesh Kumar N."/>
        </authorList>
    </citation>
    <scope>NUCLEOTIDE SEQUENCE [LARGE SCALE GENOMIC DNA]</scope>
    <source>
        <strain evidence="13 14">228</strain>
    </source>
</reference>
<evidence type="ECO:0000256" key="6">
    <source>
        <dbReference type="ARBA" id="ARBA00023002"/>
    </source>
</evidence>
<dbReference type="GO" id="GO:0016491">
    <property type="term" value="F:oxidoreductase activity"/>
    <property type="evidence" value="ECO:0007669"/>
    <property type="project" value="UniProtKB-KW"/>
</dbReference>
<dbReference type="GO" id="GO:0016020">
    <property type="term" value="C:membrane"/>
    <property type="evidence" value="ECO:0007669"/>
    <property type="project" value="UniProtKB-SubCell"/>
</dbReference>
<keyword evidence="6" id="KW-0560">Oxidoreductase</keyword>
<organism evidence="13 14">
    <name type="scientific">Proteobacteria bacterium 228</name>
    <dbReference type="NCBI Taxonomy" id="2083153"/>
    <lineage>
        <taxon>Bacteria</taxon>
        <taxon>Pseudomonadati</taxon>
        <taxon>Pseudomonadota</taxon>
    </lineage>
</organism>
<dbReference type="EMBL" id="PRLP01000054">
    <property type="protein sequence ID" value="PPC76324.1"/>
    <property type="molecule type" value="Genomic_DNA"/>
</dbReference>
<keyword evidence="7" id="KW-0408">Iron</keyword>
<sequence length="346" mass="37953">MTAKQVIPYRACWLAVVLASIVVALGAYTRLSDAGLGCPDWPGCYGFAIVPHSYEHMVLAAERFPGVPVESAKGWAEMVHRYAAGGLGVLICYLAAVGLSRNDPRYPRWHSLVLLCMVLLQAMFGMWTVTLKLWPQVVTMHLLGGVSLLTLLFLLLLRLRTLMHVRTALSAQVASPLLESDISLRWLRGLAWAALFMLIIQVALGGWTSSNYAAMACPDFPTCQQQWWPVTMDIGHGMNVLQHVGPNYLGGQLTGPGRVAIHVLHRVGALLVSGGVIVLVVLLWRARVQAMAVTLGAMLVMQVCLGVANVFWQFPIFLALAHNTGAALLMLTLVSVLYYLYRLRQL</sequence>
<feature type="transmembrane region" description="Helical" evidence="12">
    <location>
        <begin position="82"/>
        <end position="100"/>
    </location>
</feature>
<evidence type="ECO:0000256" key="1">
    <source>
        <dbReference type="ARBA" id="ARBA00004141"/>
    </source>
</evidence>
<feature type="transmembrane region" description="Helical" evidence="12">
    <location>
        <begin position="320"/>
        <end position="341"/>
    </location>
</feature>
<dbReference type="Pfam" id="PF02628">
    <property type="entry name" value="COX15-CtaA"/>
    <property type="match status" value="1"/>
</dbReference>
<evidence type="ECO:0000256" key="3">
    <source>
        <dbReference type="ARBA" id="ARBA00022692"/>
    </source>
</evidence>
<gene>
    <name evidence="13" type="ORF">C4K68_16190</name>
</gene>
<evidence type="ECO:0000256" key="11">
    <source>
        <dbReference type="ARBA" id="ARBA00023444"/>
    </source>
</evidence>
<comment type="subcellular location">
    <subcellularLocation>
        <location evidence="1">Membrane</location>
        <topology evidence="1">Multi-pass membrane protein</topology>
    </subcellularLocation>
</comment>
<name>A0A2S5KNA9_9PROT</name>
<dbReference type="GO" id="GO:0046872">
    <property type="term" value="F:metal ion binding"/>
    <property type="evidence" value="ECO:0007669"/>
    <property type="project" value="UniProtKB-KW"/>
</dbReference>
<feature type="transmembrane region" description="Helical" evidence="12">
    <location>
        <begin position="112"/>
        <end position="131"/>
    </location>
</feature>
<dbReference type="Proteomes" id="UP000238196">
    <property type="component" value="Unassembled WGS sequence"/>
</dbReference>
<dbReference type="InterPro" id="IPR050450">
    <property type="entry name" value="COX15/CtaA_HemeA_synthase"/>
</dbReference>